<dbReference type="GO" id="GO:0003700">
    <property type="term" value="F:DNA-binding transcription factor activity"/>
    <property type="evidence" value="ECO:0007669"/>
    <property type="project" value="InterPro"/>
</dbReference>
<evidence type="ECO:0000256" key="3">
    <source>
        <dbReference type="ARBA" id="ARBA00023125"/>
    </source>
</evidence>
<evidence type="ECO:0000256" key="1">
    <source>
        <dbReference type="ARBA" id="ARBA00009437"/>
    </source>
</evidence>
<keyword evidence="4" id="KW-0010">Activator</keyword>
<dbReference type="PANTHER" id="PTHR30346">
    <property type="entry name" value="TRANSCRIPTIONAL DUAL REGULATOR HCAR-RELATED"/>
    <property type="match status" value="1"/>
</dbReference>
<accession>A0A078L0D7</accession>
<dbReference type="InterPro" id="IPR000847">
    <property type="entry name" value="LysR_HTH_N"/>
</dbReference>
<protein>
    <submittedName>
        <fullName evidence="7">Morphology and auto-aggregation control protein</fullName>
    </submittedName>
</protein>
<reference evidence="7 8" key="1">
    <citation type="submission" date="2014-06" db="EMBL/GenBank/DDBJ databases">
        <authorList>
            <person name="Urmite Genomes Urmite Genomes"/>
        </authorList>
    </citation>
    <scope>NUCLEOTIDE SEQUENCE [LARGE SCALE GENOMIC DNA]</scope>
</reference>
<dbReference type="PANTHER" id="PTHR30346:SF26">
    <property type="entry name" value="HYDROGEN PEROXIDE-INDUCIBLE GENES ACTIVATOR"/>
    <property type="match status" value="1"/>
</dbReference>
<dbReference type="Gene3D" id="3.40.190.10">
    <property type="entry name" value="Periplasmic binding protein-like II"/>
    <property type="match status" value="2"/>
</dbReference>
<evidence type="ECO:0000256" key="2">
    <source>
        <dbReference type="ARBA" id="ARBA00023015"/>
    </source>
</evidence>
<gene>
    <name evidence="7" type="primary">oxyR_1</name>
    <name evidence="7" type="ORF">BN59_01741</name>
</gene>
<keyword evidence="2" id="KW-0805">Transcription regulation</keyword>
<evidence type="ECO:0000259" key="6">
    <source>
        <dbReference type="PROSITE" id="PS50931"/>
    </source>
</evidence>
<organism evidence="7 8">
    <name type="scientific">Legionella massiliensis</name>
    <dbReference type="NCBI Taxonomy" id="1034943"/>
    <lineage>
        <taxon>Bacteria</taxon>
        <taxon>Pseudomonadati</taxon>
        <taxon>Pseudomonadota</taxon>
        <taxon>Gammaproteobacteria</taxon>
        <taxon>Legionellales</taxon>
        <taxon>Legionellaceae</taxon>
        <taxon>Legionella</taxon>
    </lineage>
</organism>
<evidence type="ECO:0000313" key="7">
    <source>
        <dbReference type="EMBL" id="CDZ77458.1"/>
    </source>
</evidence>
<name>A0A078L0D7_9GAMM</name>
<dbReference type="GO" id="GO:0032993">
    <property type="term" value="C:protein-DNA complex"/>
    <property type="evidence" value="ECO:0007669"/>
    <property type="project" value="TreeGrafter"/>
</dbReference>
<keyword evidence="8" id="KW-1185">Reference proteome</keyword>
<feature type="domain" description="HTH lysR-type" evidence="6">
    <location>
        <begin position="1"/>
        <end position="58"/>
    </location>
</feature>
<proteinExistence type="inferred from homology"/>
<keyword evidence="5" id="KW-0804">Transcription</keyword>
<dbReference type="GO" id="GO:0003677">
    <property type="term" value="F:DNA binding"/>
    <property type="evidence" value="ECO:0007669"/>
    <property type="project" value="UniProtKB-KW"/>
</dbReference>
<sequence length="295" mass="32818">MNLRDLHYFVILAELMHFGEAAKRCHVSQPTLSMQIKKLEEELGLPLFERNNKQVMLTDAGKALVGRAQQILTQVAEMKEFARASSDPYAGELRLGLIPTLAPYLLPLIMTEIQSAFPKIRVWLYEDKTQRLSEKLAAGQLDAALMATPVDGDFKHLILFEEPFYFAAANDSLMRNKKELKVDELANQPVMLLEEGHCLREQAMAVCQLAKAEVRADFTATSLETLRWMVQAGVGVTLLPALALQEAESSNLLVIPFAKPAPSRSIALYWRPGSAKDLCLKAMAGLISSIVQPRL</sequence>
<dbReference type="AlphaFoldDB" id="A0A078L0D7"/>
<dbReference type="PRINTS" id="PR00039">
    <property type="entry name" value="HTHLYSR"/>
</dbReference>
<dbReference type="eggNOG" id="COG0583">
    <property type="taxonomic scope" value="Bacteria"/>
</dbReference>
<dbReference type="Pfam" id="PF00126">
    <property type="entry name" value="HTH_1"/>
    <property type="match status" value="1"/>
</dbReference>
<dbReference type="OrthoDB" id="5297026at2"/>
<dbReference type="STRING" id="1034943.BN59_01741"/>
<dbReference type="FunFam" id="1.10.10.10:FF:000001">
    <property type="entry name" value="LysR family transcriptional regulator"/>
    <property type="match status" value="1"/>
</dbReference>
<dbReference type="PROSITE" id="PS50931">
    <property type="entry name" value="HTH_LYSR"/>
    <property type="match status" value="1"/>
</dbReference>
<evidence type="ECO:0000313" key="8">
    <source>
        <dbReference type="Proteomes" id="UP000044071"/>
    </source>
</evidence>
<evidence type="ECO:0000256" key="5">
    <source>
        <dbReference type="ARBA" id="ARBA00023163"/>
    </source>
</evidence>
<dbReference type="RefSeq" id="WP_043874567.1">
    <property type="nucleotide sequence ID" value="NZ_CCVW01000002.1"/>
</dbReference>
<dbReference type="Proteomes" id="UP000044071">
    <property type="component" value="Unassembled WGS sequence"/>
</dbReference>
<dbReference type="CDD" id="cd08411">
    <property type="entry name" value="PBP2_OxyR"/>
    <property type="match status" value="1"/>
</dbReference>
<dbReference type="Pfam" id="PF03466">
    <property type="entry name" value="LysR_substrate"/>
    <property type="match status" value="1"/>
</dbReference>
<keyword evidence="3" id="KW-0238">DNA-binding</keyword>
<dbReference type="SUPFAM" id="SSF46785">
    <property type="entry name" value="Winged helix' DNA-binding domain"/>
    <property type="match status" value="1"/>
</dbReference>
<dbReference type="InterPro" id="IPR036388">
    <property type="entry name" value="WH-like_DNA-bd_sf"/>
</dbReference>
<dbReference type="InterPro" id="IPR036390">
    <property type="entry name" value="WH_DNA-bd_sf"/>
</dbReference>
<dbReference type="InterPro" id="IPR005119">
    <property type="entry name" value="LysR_subst-bd"/>
</dbReference>
<dbReference type="EMBL" id="CCSB01000002">
    <property type="protein sequence ID" value="CDZ77458.1"/>
    <property type="molecule type" value="Genomic_DNA"/>
</dbReference>
<evidence type="ECO:0000256" key="4">
    <source>
        <dbReference type="ARBA" id="ARBA00023159"/>
    </source>
</evidence>
<dbReference type="Gene3D" id="1.10.10.10">
    <property type="entry name" value="Winged helix-like DNA-binding domain superfamily/Winged helix DNA-binding domain"/>
    <property type="match status" value="1"/>
</dbReference>
<dbReference type="SUPFAM" id="SSF53850">
    <property type="entry name" value="Periplasmic binding protein-like II"/>
    <property type="match status" value="1"/>
</dbReference>
<comment type="similarity">
    <text evidence="1">Belongs to the LysR transcriptional regulatory family.</text>
</comment>